<reference evidence="2" key="1">
    <citation type="submission" date="2024-03" db="EMBL/GenBank/DDBJ databases">
        <title>Complete genome sequence of Mycoplasma felifaucium Z921 isolated from the trachea of a cheetah.</title>
        <authorList>
            <person name="Spergser J."/>
        </authorList>
    </citation>
    <scope>NUCLEOTIDE SEQUENCE [LARGE SCALE GENOMIC DNA]</scope>
    <source>
        <strain evidence="2">Z921</strain>
    </source>
</reference>
<sequence>MELDTKKFWYKILLLFSIIILCTVITICILFWVPIIDITLKQSSWLFIIFYGFFNPKLFIPFIISIWLCIIVLSAFFYLVFEYKNYYLSTQFLKVLYVASFQYKKLKLIDPVKNKKTECIDISNLSGICNKRYNTNDENIDYPNIGDKLLTSKLDNTISDYLASVLFKNNNAENWIDNLKFIPFELTIKNKWKTISTNIYWDISFYTIKIIRYISIQEKLNSDSKSNMNLENDLWILSFLLSKKIVINWEKLLLNFYTCLLSFSISNRILKLDDRVANYINWEFNLNGEVSHIFNDHTEAKIYLITLSNILKKTIKQQDSYKKYMTKVFANFERMFTTDSEIAKYINVLRKEWNELQ</sequence>
<proteinExistence type="predicted"/>
<name>A0ABZ2RY26_9BACT</name>
<keyword evidence="1" id="KW-1133">Transmembrane helix</keyword>
<evidence type="ECO:0000313" key="3">
    <source>
        <dbReference type="Proteomes" id="UP001477443"/>
    </source>
</evidence>
<evidence type="ECO:0000256" key="1">
    <source>
        <dbReference type="SAM" id="Phobius"/>
    </source>
</evidence>
<keyword evidence="1" id="KW-0812">Transmembrane</keyword>
<organism evidence="2 3">
    <name type="scientific">Mycoplasmopsis felifaucium</name>
    <dbReference type="NCBI Taxonomy" id="35768"/>
    <lineage>
        <taxon>Bacteria</taxon>
        <taxon>Bacillati</taxon>
        <taxon>Mycoplasmatota</taxon>
        <taxon>Mycoplasmoidales</taxon>
        <taxon>Metamycoplasmataceae</taxon>
        <taxon>Mycoplasmopsis</taxon>
    </lineage>
</organism>
<protein>
    <submittedName>
        <fullName evidence="2">Uncharacterized protein</fullName>
    </submittedName>
</protein>
<keyword evidence="1" id="KW-0472">Membrane</keyword>
<feature type="transmembrane region" description="Helical" evidence="1">
    <location>
        <begin position="12"/>
        <end position="38"/>
    </location>
</feature>
<dbReference type="Proteomes" id="UP001477443">
    <property type="component" value="Chromosome"/>
</dbReference>
<dbReference type="EMBL" id="CP148067">
    <property type="protein sequence ID" value="WXL29194.1"/>
    <property type="molecule type" value="Genomic_DNA"/>
</dbReference>
<dbReference type="RefSeq" id="WP_338822810.1">
    <property type="nucleotide sequence ID" value="NZ_CP148067.1"/>
</dbReference>
<gene>
    <name evidence="2" type="ORF">WG617_00890</name>
</gene>
<accession>A0ABZ2RY26</accession>
<evidence type="ECO:0000313" key="2">
    <source>
        <dbReference type="EMBL" id="WXL29194.1"/>
    </source>
</evidence>
<feature type="transmembrane region" description="Helical" evidence="1">
    <location>
        <begin position="58"/>
        <end position="81"/>
    </location>
</feature>
<keyword evidence="3" id="KW-1185">Reference proteome</keyword>